<organism evidence="2 3">
    <name type="scientific">Candidatus Gottesmanbacteria bacterium RIFCSPHIGHO2_01_FULL_40_15</name>
    <dbReference type="NCBI Taxonomy" id="1798376"/>
    <lineage>
        <taxon>Bacteria</taxon>
        <taxon>Candidatus Gottesmaniibacteriota</taxon>
    </lineage>
</organism>
<dbReference type="Proteomes" id="UP000177354">
    <property type="component" value="Unassembled WGS sequence"/>
</dbReference>
<accession>A0A1F5Z247</accession>
<sequence length="301" mass="35635">MISAVIHTYNEEENIDRNLSSLTWVDEIILVDMGSRDKTLEIAGRYKTRIFAHAYTGYVEPARNFGIGKAKGDWILIIDADEELPWSLSKKIRQLENIPDQDITFYRIPRKNVVFGKWLKHSGWWPDHQIRFFRKGSVTWGDEIHRVPVTRGIGRELEDREELAIIHYHYSTIGMYLNRINRYSSIQAKELFLNNKKFTPDLLIFPPVNEFVKRFFFLEGYKDGLHGLAVSLLQAFSELIVYLKLWELSKFFQMPVLLDRVYRNNKTVGRIFNYWLYNELLKKPTGSLKSLKWRILRKLNS</sequence>
<feature type="domain" description="Glycosyltransferase 2-like" evidence="1">
    <location>
        <begin position="3"/>
        <end position="147"/>
    </location>
</feature>
<evidence type="ECO:0000313" key="2">
    <source>
        <dbReference type="EMBL" id="OGG06423.1"/>
    </source>
</evidence>
<dbReference type="PANTHER" id="PTHR43630">
    <property type="entry name" value="POLY-BETA-1,6-N-ACETYL-D-GLUCOSAMINE SYNTHASE"/>
    <property type="match status" value="1"/>
</dbReference>
<dbReference type="AlphaFoldDB" id="A0A1F5Z247"/>
<dbReference type="Pfam" id="PF00535">
    <property type="entry name" value="Glycos_transf_2"/>
    <property type="match status" value="1"/>
</dbReference>
<name>A0A1F5Z247_9BACT</name>
<dbReference type="Gene3D" id="3.90.550.10">
    <property type="entry name" value="Spore Coat Polysaccharide Biosynthesis Protein SpsA, Chain A"/>
    <property type="match status" value="1"/>
</dbReference>
<dbReference type="SUPFAM" id="SSF53448">
    <property type="entry name" value="Nucleotide-diphospho-sugar transferases"/>
    <property type="match status" value="1"/>
</dbReference>
<dbReference type="CDD" id="cd02511">
    <property type="entry name" value="Beta4Glucosyltransferase"/>
    <property type="match status" value="1"/>
</dbReference>
<dbReference type="InterPro" id="IPR029044">
    <property type="entry name" value="Nucleotide-diphossugar_trans"/>
</dbReference>
<protein>
    <recommendedName>
        <fullName evidence="1">Glycosyltransferase 2-like domain-containing protein</fullName>
    </recommendedName>
</protein>
<proteinExistence type="predicted"/>
<evidence type="ECO:0000259" key="1">
    <source>
        <dbReference type="Pfam" id="PF00535"/>
    </source>
</evidence>
<comment type="caution">
    <text evidence="2">The sequence shown here is derived from an EMBL/GenBank/DDBJ whole genome shotgun (WGS) entry which is preliminary data.</text>
</comment>
<dbReference type="InterPro" id="IPR001173">
    <property type="entry name" value="Glyco_trans_2-like"/>
</dbReference>
<dbReference type="EMBL" id="MFJF01000015">
    <property type="protein sequence ID" value="OGG06423.1"/>
    <property type="molecule type" value="Genomic_DNA"/>
</dbReference>
<reference evidence="2 3" key="1">
    <citation type="journal article" date="2016" name="Nat. Commun.">
        <title>Thousands of microbial genomes shed light on interconnected biogeochemical processes in an aquifer system.</title>
        <authorList>
            <person name="Anantharaman K."/>
            <person name="Brown C.T."/>
            <person name="Hug L.A."/>
            <person name="Sharon I."/>
            <person name="Castelle C.J."/>
            <person name="Probst A.J."/>
            <person name="Thomas B.C."/>
            <person name="Singh A."/>
            <person name="Wilkins M.J."/>
            <person name="Karaoz U."/>
            <person name="Brodie E.L."/>
            <person name="Williams K.H."/>
            <person name="Hubbard S.S."/>
            <person name="Banfield J.F."/>
        </authorList>
    </citation>
    <scope>NUCLEOTIDE SEQUENCE [LARGE SCALE GENOMIC DNA]</scope>
</reference>
<dbReference type="PANTHER" id="PTHR43630:SF2">
    <property type="entry name" value="GLYCOSYLTRANSFERASE"/>
    <property type="match status" value="1"/>
</dbReference>
<evidence type="ECO:0000313" key="3">
    <source>
        <dbReference type="Proteomes" id="UP000177354"/>
    </source>
</evidence>
<gene>
    <name evidence="2" type="ORF">A2777_05590</name>
</gene>